<comment type="caution">
    <text evidence="1">The sequence shown here is derived from an EMBL/GenBank/DDBJ whole genome shotgun (WGS) entry which is preliminary data.</text>
</comment>
<dbReference type="Proteomes" id="UP000055045">
    <property type="component" value="Unassembled WGS sequence"/>
</dbReference>
<name>A0A117NN56_PENFR</name>
<proteinExistence type="predicted"/>
<gene>
    <name evidence="1" type="ORF">ACN42_g6799</name>
</gene>
<organism evidence="1 2">
    <name type="scientific">Penicillium freii</name>
    <dbReference type="NCBI Taxonomy" id="48697"/>
    <lineage>
        <taxon>Eukaryota</taxon>
        <taxon>Fungi</taxon>
        <taxon>Dikarya</taxon>
        <taxon>Ascomycota</taxon>
        <taxon>Pezizomycotina</taxon>
        <taxon>Eurotiomycetes</taxon>
        <taxon>Eurotiomycetidae</taxon>
        <taxon>Eurotiales</taxon>
        <taxon>Aspergillaceae</taxon>
        <taxon>Penicillium</taxon>
    </lineage>
</organism>
<protein>
    <submittedName>
        <fullName evidence="1">Uncharacterized protein</fullName>
    </submittedName>
</protein>
<evidence type="ECO:0000313" key="1">
    <source>
        <dbReference type="EMBL" id="KUM60320.1"/>
    </source>
</evidence>
<accession>A0A117NN56</accession>
<feature type="non-terminal residue" evidence="1">
    <location>
        <position position="1"/>
    </location>
</feature>
<sequence length="89" mass="9837">YIYIEEGNAQGCMLFGIRVDSALVIRLHAQSCIQKGPEALSKKWIQRGVGVCILNLYLSATCNLKITMLAYITGEPISPLQYIYVASIV</sequence>
<evidence type="ECO:0000313" key="2">
    <source>
        <dbReference type="Proteomes" id="UP000055045"/>
    </source>
</evidence>
<reference evidence="1 2" key="1">
    <citation type="submission" date="2015-10" db="EMBL/GenBank/DDBJ databases">
        <title>Genome sequencing of Penicillium freii.</title>
        <authorList>
            <person name="Nguyen H.D."/>
            <person name="Visagie C.M."/>
            <person name="Seifert K.A."/>
        </authorList>
    </citation>
    <scope>NUCLEOTIDE SEQUENCE [LARGE SCALE GENOMIC DNA]</scope>
    <source>
        <strain evidence="1 2">DAOM 242723</strain>
    </source>
</reference>
<keyword evidence="2" id="KW-1185">Reference proteome</keyword>
<dbReference type="EMBL" id="LLXE01000180">
    <property type="protein sequence ID" value="KUM60320.1"/>
    <property type="molecule type" value="Genomic_DNA"/>
</dbReference>
<dbReference type="AlphaFoldDB" id="A0A117NN56"/>